<feature type="compositionally biased region" description="Polar residues" evidence="1">
    <location>
        <begin position="195"/>
        <end position="204"/>
    </location>
</feature>
<dbReference type="Proteomes" id="UP001059617">
    <property type="component" value="Chromosome"/>
</dbReference>
<evidence type="ECO:0000256" key="2">
    <source>
        <dbReference type="SAM" id="Phobius"/>
    </source>
</evidence>
<keyword evidence="2" id="KW-0472">Membrane</keyword>
<accession>A0ABY5VTL9</accession>
<gene>
    <name evidence="3" type="ORF">Dfulv_39090</name>
</gene>
<dbReference type="InterPro" id="IPR047789">
    <property type="entry name" value="CU044_5270-like"/>
</dbReference>
<keyword evidence="2" id="KW-0812">Transmembrane</keyword>
<sequence>MKYTDDEIQRVLRTLDPAGDGRPLATAQRVARDRAAIMSGGRPVPHRNPVRQRRLVLAGAGVTAVGVVAAVVAGSLFVESAVPDGSAAFAATPDPLVYTAPASNASAAGQLEQIAARTERLPAERTTGFEHIKMSAWYLDIAVAGNQVSSLVVPMWTETWRAPDGTGTMTTGFSKPKLRTPEEHAKWERLDRPGENSTPTTEALQPTPRVFNGPAPADRDALARYLTQGHPPENGPGETVVAIADLVCDRVLGPAQRAALLRVLATVPGLTYAGETTDRAGRKGAAFTLRNRHGGLLNDHTLVVDPASGRLLDSEVLLLEQGKLDVRVPGIVRYELYLTSEFTDR</sequence>
<reference evidence="3" key="1">
    <citation type="submission" date="2021-04" db="EMBL/GenBank/DDBJ databases">
        <authorList>
            <person name="Hartkoorn R.C."/>
            <person name="Beaudoing E."/>
            <person name="Hot D."/>
        </authorList>
    </citation>
    <scope>NUCLEOTIDE SEQUENCE</scope>
    <source>
        <strain evidence="3">NRRL B-16292</strain>
    </source>
</reference>
<protein>
    <submittedName>
        <fullName evidence="3">CU044_5270 family protein</fullName>
    </submittedName>
</protein>
<feature type="transmembrane region" description="Helical" evidence="2">
    <location>
        <begin position="55"/>
        <end position="78"/>
    </location>
</feature>
<feature type="region of interest" description="Disordered" evidence="1">
    <location>
        <begin position="191"/>
        <end position="216"/>
    </location>
</feature>
<evidence type="ECO:0000313" key="4">
    <source>
        <dbReference type="Proteomes" id="UP001059617"/>
    </source>
</evidence>
<reference evidence="3" key="2">
    <citation type="submission" date="2022-09" db="EMBL/GenBank/DDBJ databases">
        <title>Biosynthetic gene clusters of Dactylosporangioum fulvum.</title>
        <authorList>
            <person name="Caradec T."/>
        </authorList>
    </citation>
    <scope>NUCLEOTIDE SEQUENCE</scope>
    <source>
        <strain evidence="3">NRRL B-16292</strain>
    </source>
</reference>
<dbReference type="NCBIfam" id="NF038083">
    <property type="entry name" value="CU044_5270_fam"/>
    <property type="match status" value="1"/>
</dbReference>
<keyword evidence="4" id="KW-1185">Reference proteome</keyword>
<name>A0ABY5VTL9_9ACTN</name>
<proteinExistence type="predicted"/>
<evidence type="ECO:0000313" key="3">
    <source>
        <dbReference type="EMBL" id="UWP81078.1"/>
    </source>
</evidence>
<evidence type="ECO:0000256" key="1">
    <source>
        <dbReference type="SAM" id="MobiDB-lite"/>
    </source>
</evidence>
<dbReference type="EMBL" id="CP073720">
    <property type="protein sequence ID" value="UWP81078.1"/>
    <property type="molecule type" value="Genomic_DNA"/>
</dbReference>
<organism evidence="3 4">
    <name type="scientific">Dactylosporangium fulvum</name>
    <dbReference type="NCBI Taxonomy" id="53359"/>
    <lineage>
        <taxon>Bacteria</taxon>
        <taxon>Bacillati</taxon>
        <taxon>Actinomycetota</taxon>
        <taxon>Actinomycetes</taxon>
        <taxon>Micromonosporales</taxon>
        <taxon>Micromonosporaceae</taxon>
        <taxon>Dactylosporangium</taxon>
    </lineage>
</organism>
<keyword evidence="2" id="KW-1133">Transmembrane helix</keyword>
<dbReference type="RefSeq" id="WP_259858841.1">
    <property type="nucleotide sequence ID" value="NZ_BAAAST010000141.1"/>
</dbReference>